<evidence type="ECO:0000313" key="11">
    <source>
        <dbReference type="EMBL" id="PVU99783.1"/>
    </source>
</evidence>
<organism evidence="11 12">
    <name type="scientific">Furculomyces boomerangus</name>
    <dbReference type="NCBI Taxonomy" id="61424"/>
    <lineage>
        <taxon>Eukaryota</taxon>
        <taxon>Fungi</taxon>
        <taxon>Fungi incertae sedis</taxon>
        <taxon>Zoopagomycota</taxon>
        <taxon>Kickxellomycotina</taxon>
        <taxon>Harpellomycetes</taxon>
        <taxon>Harpellales</taxon>
        <taxon>Harpellaceae</taxon>
        <taxon>Furculomyces</taxon>
    </lineage>
</organism>
<dbReference type="SUPFAM" id="SSF52518">
    <property type="entry name" value="Thiamin diphosphate-binding fold (THDP-binding)"/>
    <property type="match status" value="1"/>
</dbReference>
<evidence type="ECO:0000256" key="6">
    <source>
        <dbReference type="ARBA" id="ARBA00022958"/>
    </source>
</evidence>
<evidence type="ECO:0000256" key="7">
    <source>
        <dbReference type="ARBA" id="ARBA00023002"/>
    </source>
</evidence>
<evidence type="ECO:0000259" key="10">
    <source>
        <dbReference type="Pfam" id="PF00676"/>
    </source>
</evidence>
<evidence type="ECO:0000256" key="5">
    <source>
        <dbReference type="ARBA" id="ARBA00022946"/>
    </source>
</evidence>
<dbReference type="AlphaFoldDB" id="A0A2T9Z5B2"/>
<dbReference type="Proteomes" id="UP000245699">
    <property type="component" value="Unassembled WGS sequence"/>
</dbReference>
<dbReference type="PANTHER" id="PTHR43380">
    <property type="entry name" value="2-OXOISOVALERATE DEHYDROGENASE SUBUNIT ALPHA, MITOCHONDRIAL"/>
    <property type="match status" value="1"/>
</dbReference>
<dbReference type="EMBL" id="MBFT01000020">
    <property type="protein sequence ID" value="PVU99783.1"/>
    <property type="molecule type" value="Genomic_DNA"/>
</dbReference>
<evidence type="ECO:0000256" key="8">
    <source>
        <dbReference type="ARBA" id="ARBA00023128"/>
    </source>
</evidence>
<keyword evidence="4" id="KW-0479">Metal-binding</keyword>
<dbReference type="EC" id="1.2.4.4" evidence="9"/>
<dbReference type="OrthoDB" id="3845at2759"/>
<gene>
    <name evidence="11" type="ORF">BB559_000416</name>
</gene>
<proteinExistence type="inferred from homology"/>
<comment type="similarity">
    <text evidence="3 9">Belongs to the BCKDHA family.</text>
</comment>
<evidence type="ECO:0000313" key="12">
    <source>
        <dbReference type="Proteomes" id="UP000245699"/>
    </source>
</evidence>
<dbReference type="Pfam" id="PF00676">
    <property type="entry name" value="E1_dh"/>
    <property type="match status" value="1"/>
</dbReference>
<keyword evidence="9" id="KW-0786">Thiamine pyrophosphate</keyword>
<dbReference type="PANTHER" id="PTHR43380:SF1">
    <property type="entry name" value="2-OXOISOVALERATE DEHYDROGENASE SUBUNIT ALPHA, MITOCHONDRIAL"/>
    <property type="match status" value="1"/>
</dbReference>
<dbReference type="Gene3D" id="3.40.50.970">
    <property type="match status" value="1"/>
</dbReference>
<dbReference type="InterPro" id="IPR050771">
    <property type="entry name" value="Alpha-ketoacid_DH_E1_comp"/>
</dbReference>
<evidence type="ECO:0000256" key="4">
    <source>
        <dbReference type="ARBA" id="ARBA00022723"/>
    </source>
</evidence>
<dbReference type="FunFam" id="3.40.50.970:FF:000015">
    <property type="entry name" value="2-oxoisovalerate dehydrogenase subunit alpha"/>
    <property type="match status" value="1"/>
</dbReference>
<reference evidence="11 12" key="1">
    <citation type="journal article" date="2018" name="MBio">
        <title>Comparative Genomics Reveals the Core Gene Toolbox for the Fungus-Insect Symbiosis.</title>
        <authorList>
            <person name="Wang Y."/>
            <person name="Stata M."/>
            <person name="Wang W."/>
            <person name="Stajich J.E."/>
            <person name="White M.M."/>
            <person name="Moncalvo J.M."/>
        </authorList>
    </citation>
    <scope>NUCLEOTIDE SEQUENCE [LARGE SCALE GENOMIC DNA]</scope>
    <source>
        <strain evidence="11 12">AUS-77-4</strain>
    </source>
</reference>
<comment type="caution">
    <text evidence="11">The sequence shown here is derived from an EMBL/GenBank/DDBJ whole genome shotgun (WGS) entry which is preliminary data.</text>
</comment>
<accession>A0A2T9Z5B2</accession>
<evidence type="ECO:0000256" key="1">
    <source>
        <dbReference type="ARBA" id="ARBA00001964"/>
    </source>
</evidence>
<comment type="function">
    <text evidence="9">The branched-chain alpha-keto dehydrogenase complex catalyzes the overall conversion of alpha-keto acids to acyl-CoA and CO(2). It contains multiple copies of three enzymatic components: branched-chain alpha-keto acid decarboxylase (E1), lipoamide acyltransferase (E2) and lipoamide dehydrogenase (E3).</text>
</comment>
<comment type="catalytic activity">
    <reaction evidence="9">
        <text>N(6)-[(R)-lipoyl]-L-lysyl-[protein] + 3-methyl-2-oxobutanoate + H(+) = N(6)-[(R)-S(8)-2-methylpropanoyldihydrolipoyl]-L-lysyl-[protein] + CO2</text>
        <dbReference type="Rhea" id="RHEA:13457"/>
        <dbReference type="Rhea" id="RHEA-COMP:10474"/>
        <dbReference type="Rhea" id="RHEA-COMP:10497"/>
        <dbReference type="ChEBI" id="CHEBI:11851"/>
        <dbReference type="ChEBI" id="CHEBI:15378"/>
        <dbReference type="ChEBI" id="CHEBI:16526"/>
        <dbReference type="ChEBI" id="CHEBI:83099"/>
        <dbReference type="ChEBI" id="CHEBI:83142"/>
        <dbReference type="EC" id="1.2.4.4"/>
    </reaction>
</comment>
<dbReference type="GO" id="GO:0009083">
    <property type="term" value="P:branched-chain amino acid catabolic process"/>
    <property type="evidence" value="ECO:0007669"/>
    <property type="project" value="TreeGrafter"/>
</dbReference>
<evidence type="ECO:0000256" key="2">
    <source>
        <dbReference type="ARBA" id="ARBA00004305"/>
    </source>
</evidence>
<protein>
    <recommendedName>
        <fullName evidence="9">2-oxoisovalerate dehydrogenase subunit alpha</fullName>
        <ecNumber evidence="9">1.2.4.4</ecNumber>
    </recommendedName>
    <alternativeName>
        <fullName evidence="9">Branched-chain alpha-keto acid dehydrogenase E1 component alpha chain</fullName>
    </alternativeName>
</protein>
<dbReference type="InterPro" id="IPR029061">
    <property type="entry name" value="THDP-binding"/>
</dbReference>
<dbReference type="InterPro" id="IPR001017">
    <property type="entry name" value="DH_E1"/>
</dbReference>
<dbReference type="STRING" id="61424.A0A2T9Z5B2"/>
<evidence type="ECO:0000256" key="9">
    <source>
        <dbReference type="RuleBase" id="RU365014"/>
    </source>
</evidence>
<keyword evidence="6" id="KW-0630">Potassium</keyword>
<comment type="cofactor">
    <cofactor evidence="1 9">
        <name>thiamine diphosphate</name>
        <dbReference type="ChEBI" id="CHEBI:58937"/>
    </cofactor>
</comment>
<dbReference type="GO" id="GO:0046872">
    <property type="term" value="F:metal ion binding"/>
    <property type="evidence" value="ECO:0007669"/>
    <property type="project" value="UniProtKB-KW"/>
</dbReference>
<keyword evidence="8" id="KW-0496">Mitochondrion</keyword>
<sequence length="420" mass="47227">MISTIVKRTFTLARFYPNKGFSRCFSSSLDFHKVSNLEVTNKLEFVETKAPTPMYSAMDKTGKILDKENTPTLSKEETQAAYRNMLTINLMDQILYEAQRQGRISFYMTSFGEEAVVGTALALQKKDYIFSQYREGVVFLQRGMSIEEMMNQSFSNQYGHGKGRQMPIHYGSKELNLVTISSPLATQIPQAVGTAFALKREGNGSVVICYFGEGSASEGDFHAALNMAATIECPVIFYCRNNGYAISTPASEQYKGDGIVGRGEGYGIKSIRVDGNDVWAVYTATKMAREYAEKNNKPVLIEAMTYRVGHHSTSDDSSAYRSKGEVEDWSKRDNPISRLRKYMESKGWWGNDDELEAKSSLKARVLKALAEAETAKKPSINDLYAEVYDTIPQNLADQLQKTKSLAEKYPDYYKINEFKS</sequence>
<keyword evidence="5" id="KW-0809">Transit peptide</keyword>
<keyword evidence="12" id="KW-1185">Reference proteome</keyword>
<keyword evidence="7 9" id="KW-0560">Oxidoreductase</keyword>
<dbReference type="GO" id="GO:0005759">
    <property type="term" value="C:mitochondrial matrix"/>
    <property type="evidence" value="ECO:0007669"/>
    <property type="project" value="UniProtKB-SubCell"/>
</dbReference>
<name>A0A2T9Z5B2_9FUNG</name>
<feature type="domain" description="Dehydrogenase E1 component" evidence="10">
    <location>
        <begin position="83"/>
        <end position="380"/>
    </location>
</feature>
<dbReference type="CDD" id="cd02000">
    <property type="entry name" value="TPP_E1_PDC_ADC_BCADC"/>
    <property type="match status" value="1"/>
</dbReference>
<comment type="subcellular location">
    <subcellularLocation>
        <location evidence="2">Mitochondrion matrix</location>
    </subcellularLocation>
</comment>
<dbReference type="GO" id="GO:0003863">
    <property type="term" value="F:branched-chain 2-oxo acid dehydrogenase activity"/>
    <property type="evidence" value="ECO:0007669"/>
    <property type="project" value="UniProtKB-EC"/>
</dbReference>
<evidence type="ECO:0000256" key="3">
    <source>
        <dbReference type="ARBA" id="ARBA00008646"/>
    </source>
</evidence>